<dbReference type="AlphaFoldDB" id="A0A1H1BAB9"/>
<accession>A0A1H1BAB9</accession>
<dbReference type="STRING" id="311333.SAMN05421664_1784"/>
<dbReference type="Proteomes" id="UP000199627">
    <property type="component" value="Unassembled WGS sequence"/>
</dbReference>
<keyword evidence="4" id="KW-1185">Reference proteome</keyword>
<dbReference type="OrthoDB" id="9805760at2"/>
<evidence type="ECO:0000313" key="4">
    <source>
        <dbReference type="Proteomes" id="UP000199627"/>
    </source>
</evidence>
<evidence type="ECO:0000256" key="1">
    <source>
        <dbReference type="ARBA" id="ARBA00022729"/>
    </source>
</evidence>
<keyword evidence="1" id="KW-0732">Signal</keyword>
<dbReference type="RefSeq" id="WP_089755373.1">
    <property type="nucleotide sequence ID" value="NZ_FNKL01000002.1"/>
</dbReference>
<evidence type="ECO:0000313" key="3">
    <source>
        <dbReference type="EMBL" id="SDQ48813.1"/>
    </source>
</evidence>
<dbReference type="EMBL" id="FNKL01000002">
    <property type="protein sequence ID" value="SDQ48813.1"/>
    <property type="molecule type" value="Genomic_DNA"/>
</dbReference>
<proteinExistence type="predicted"/>
<dbReference type="NCBIfam" id="TIGR04183">
    <property type="entry name" value="Por_Secre_tail"/>
    <property type="match status" value="1"/>
</dbReference>
<dbReference type="InterPro" id="IPR026444">
    <property type="entry name" value="Secre_tail"/>
</dbReference>
<evidence type="ECO:0000259" key="2">
    <source>
        <dbReference type="Pfam" id="PF18962"/>
    </source>
</evidence>
<feature type="domain" description="Secretion system C-terminal sorting" evidence="2">
    <location>
        <begin position="277"/>
        <end position="343"/>
    </location>
</feature>
<dbReference type="Pfam" id="PF18962">
    <property type="entry name" value="Por_Secre_tail"/>
    <property type="match status" value="1"/>
</dbReference>
<sequence length="345" mass="36738">MFRNLHLGMRKIVTGAVIFVMANTQINAQQTCNNTDPGTNTGDLGCVTFIYKGQAVSYTTVRGADGKVWLQQNLGSTKVAATLDDADSYGDLFQWGRWDDGHQLRNSATSAAPSTNAPDGLTGIDTFIIGSGAASWWAANATSDAWNASNAASVTSAIGADPCKTIGQGWKMPSQADWTTLVNAEGINNPATAFESYLKLPAAGYRSNTTGGFTFVGQRGYYWSSDTSSSGGKYLYVGTTIANPSSGAPRGQGESVRCVKDATALSTNEIRLNVAGVYPNPTNGILMIKADSAIENVNITNVVGQKINVRFSDNQINMQGFPNGIYIVELKLKNGQIIFKKIIKN</sequence>
<reference evidence="4" key="1">
    <citation type="submission" date="2016-10" db="EMBL/GenBank/DDBJ databases">
        <authorList>
            <person name="Varghese N."/>
            <person name="Submissions S."/>
        </authorList>
    </citation>
    <scope>NUCLEOTIDE SEQUENCE [LARGE SCALE GENOMIC DNA]</scope>
    <source>
        <strain evidence="4">DSM 17072</strain>
    </source>
</reference>
<name>A0A1H1BAB9_9FLAO</name>
<organism evidence="3 4">
    <name type="scientific">Chryseobacterium soldanellicola</name>
    <dbReference type="NCBI Taxonomy" id="311333"/>
    <lineage>
        <taxon>Bacteria</taxon>
        <taxon>Pseudomonadati</taxon>
        <taxon>Bacteroidota</taxon>
        <taxon>Flavobacteriia</taxon>
        <taxon>Flavobacteriales</taxon>
        <taxon>Weeksellaceae</taxon>
        <taxon>Chryseobacterium group</taxon>
        <taxon>Chryseobacterium</taxon>
    </lineage>
</organism>
<protein>
    <submittedName>
        <fullName evidence="3">Major paralogous domain-containing protein/Por secretion system C-terminal sorting domain-containing protein</fullName>
    </submittedName>
</protein>
<gene>
    <name evidence="3" type="ORF">SAMN05421664_1784</name>
</gene>